<dbReference type="SUPFAM" id="SSF50800">
    <property type="entry name" value="PK beta-barrel domain-like"/>
    <property type="match status" value="1"/>
</dbReference>
<evidence type="ECO:0000313" key="2">
    <source>
        <dbReference type="EMBL" id="MBH5335038.1"/>
    </source>
</evidence>
<reference evidence="2 3" key="1">
    <citation type="submission" date="2020-09" db="EMBL/GenBank/DDBJ databases">
        <title>Biosynthesis of the nuclear factor of activated T cells inhibitor NFAT-133 and its congeners in Streptomyces pactum.</title>
        <authorList>
            <person name="Zhou W."/>
            <person name="Posri P."/>
            <person name="Abugrain M.E."/>
            <person name="Weisberg A.J."/>
            <person name="Chang J.H."/>
            <person name="Mahmud T."/>
        </authorList>
    </citation>
    <scope>NUCLEOTIDE SEQUENCE [LARGE SCALE GENOMIC DNA]</scope>
    <source>
        <strain evidence="2 3">ATCC 27456</strain>
    </source>
</reference>
<protein>
    <submittedName>
        <fullName evidence="2">MOSC N-terminal beta barrel domain-containing protein</fullName>
    </submittedName>
</protein>
<dbReference type="PANTHER" id="PTHR14237:SF19">
    <property type="entry name" value="MITOCHONDRIAL AMIDOXIME REDUCING COMPONENT 1"/>
    <property type="match status" value="1"/>
</dbReference>
<organism evidence="2 3">
    <name type="scientific">Streptomyces pactum</name>
    <dbReference type="NCBI Taxonomy" id="68249"/>
    <lineage>
        <taxon>Bacteria</taxon>
        <taxon>Bacillati</taxon>
        <taxon>Actinomycetota</taxon>
        <taxon>Actinomycetes</taxon>
        <taxon>Kitasatosporales</taxon>
        <taxon>Streptomycetaceae</taxon>
        <taxon>Streptomyces</taxon>
    </lineage>
</organism>
<sequence>MATVVELLTYPIKGCAGVPLTEAVLTEAGIAHDRSFMVVDGDGVFRSQRGTPRLAVIRPLVGADGDRLTLRAPGTAELTVPIDRESVRRDVTLFGDPYRGIDQGQDAADWLSAVLGVPSRLVRVPPEHDRRTDGLTPGTSGYADSSAVHVISRASLDDVNRRITAAGREPLPMDRFRPNIVLDGWTEPYREDLVRRMGIGETELGYTKLAIRCAVTLVDQDRGTRAGPEPLRTLAGYRRAARGGVAFGAKFAVLRTGGLAVGDEVRVTTWGGSELGEPAPAG</sequence>
<evidence type="ECO:0000259" key="1">
    <source>
        <dbReference type="PROSITE" id="PS51340"/>
    </source>
</evidence>
<dbReference type="Pfam" id="PF03476">
    <property type="entry name" value="MOSC_N"/>
    <property type="match status" value="1"/>
</dbReference>
<dbReference type="InterPro" id="IPR005303">
    <property type="entry name" value="MOCOS_middle"/>
</dbReference>
<accession>A0ABS0NIL2</accession>
<dbReference type="InterPro" id="IPR011037">
    <property type="entry name" value="Pyrv_Knase-like_insert_dom_sf"/>
</dbReference>
<dbReference type="PANTHER" id="PTHR14237">
    <property type="entry name" value="MOLYBDOPTERIN COFACTOR SULFURASE MOSC"/>
    <property type="match status" value="1"/>
</dbReference>
<dbReference type="Proteomes" id="UP000807371">
    <property type="component" value="Unassembled WGS sequence"/>
</dbReference>
<comment type="caution">
    <text evidence="2">The sequence shown here is derived from an EMBL/GenBank/DDBJ whole genome shotgun (WGS) entry which is preliminary data.</text>
</comment>
<dbReference type="PROSITE" id="PS51340">
    <property type="entry name" value="MOSC"/>
    <property type="match status" value="1"/>
</dbReference>
<name>A0ABS0NIL2_9ACTN</name>
<dbReference type="Pfam" id="PF03473">
    <property type="entry name" value="MOSC"/>
    <property type="match status" value="1"/>
</dbReference>
<keyword evidence="3" id="KW-1185">Reference proteome</keyword>
<dbReference type="EMBL" id="JACYXC010000001">
    <property type="protein sequence ID" value="MBH5335038.1"/>
    <property type="molecule type" value="Genomic_DNA"/>
</dbReference>
<evidence type="ECO:0000313" key="3">
    <source>
        <dbReference type="Proteomes" id="UP000807371"/>
    </source>
</evidence>
<dbReference type="InterPro" id="IPR005302">
    <property type="entry name" value="MoCF_Sase_C"/>
</dbReference>
<dbReference type="RefSeq" id="WP_197988651.1">
    <property type="nucleotide sequence ID" value="NZ_JACYXC010000001.1"/>
</dbReference>
<gene>
    <name evidence="2" type="ORF">IHE55_09620</name>
</gene>
<dbReference type="SUPFAM" id="SSF141673">
    <property type="entry name" value="MOSC N-terminal domain-like"/>
    <property type="match status" value="1"/>
</dbReference>
<proteinExistence type="predicted"/>
<feature type="domain" description="MOSC" evidence="1">
    <location>
        <begin position="119"/>
        <end position="268"/>
    </location>
</feature>